<dbReference type="Proteomes" id="UP000323337">
    <property type="component" value="Unassembled WGS sequence"/>
</dbReference>
<name>A0A5D0MGN3_FLESI</name>
<dbReference type="AlphaFoldDB" id="A0A5D0MGN3"/>
<dbReference type="PRINTS" id="PR00064">
    <property type="entry name" value="RIBOSOMALL35"/>
</dbReference>
<dbReference type="HAMAP" id="MF_00514">
    <property type="entry name" value="Ribosomal_bL35"/>
    <property type="match status" value="1"/>
</dbReference>
<organism evidence="7 8">
    <name type="scientific">Flexistipes sinusarabici</name>
    <dbReference type="NCBI Taxonomy" id="2352"/>
    <lineage>
        <taxon>Bacteria</taxon>
        <taxon>Pseudomonadati</taxon>
        <taxon>Deferribacterota</taxon>
        <taxon>Deferribacteres</taxon>
        <taxon>Deferribacterales</taxon>
        <taxon>Flexistipitaceae</taxon>
        <taxon>Flexistipes</taxon>
    </lineage>
</organism>
<dbReference type="FunFam" id="4.10.410.60:FF:000001">
    <property type="entry name" value="50S ribosomal protein L35"/>
    <property type="match status" value="1"/>
</dbReference>
<evidence type="ECO:0000313" key="8">
    <source>
        <dbReference type="Proteomes" id="UP000323337"/>
    </source>
</evidence>
<dbReference type="InterPro" id="IPR037229">
    <property type="entry name" value="Ribosomal_bL35_sf"/>
</dbReference>
<evidence type="ECO:0000313" key="7">
    <source>
        <dbReference type="EMBL" id="TYB32864.1"/>
    </source>
</evidence>
<gene>
    <name evidence="5 7" type="primary">rpmI</name>
    <name evidence="7" type="ORF">FXF49_09385</name>
</gene>
<proteinExistence type="inferred from homology"/>
<dbReference type="GO" id="GO:0006412">
    <property type="term" value="P:translation"/>
    <property type="evidence" value="ECO:0007669"/>
    <property type="project" value="UniProtKB-UniRule"/>
</dbReference>
<dbReference type="Pfam" id="PF01632">
    <property type="entry name" value="Ribosomal_L35p"/>
    <property type="match status" value="1"/>
</dbReference>
<dbReference type="InterPro" id="IPR001706">
    <property type="entry name" value="Ribosomal_bL35"/>
</dbReference>
<keyword evidence="2 5" id="KW-0689">Ribosomal protein</keyword>
<dbReference type="RefSeq" id="WP_013886838.1">
    <property type="nucleotide sequence ID" value="NZ_JAAZVV010000077.1"/>
</dbReference>
<dbReference type="Gene3D" id="4.10.410.60">
    <property type="match status" value="1"/>
</dbReference>
<evidence type="ECO:0000256" key="2">
    <source>
        <dbReference type="ARBA" id="ARBA00022980"/>
    </source>
</evidence>
<dbReference type="EMBL" id="VSIV01000246">
    <property type="protein sequence ID" value="TYB32864.1"/>
    <property type="molecule type" value="Genomic_DNA"/>
</dbReference>
<dbReference type="InterPro" id="IPR021137">
    <property type="entry name" value="Ribosomal_bL35-like"/>
</dbReference>
<dbReference type="PANTHER" id="PTHR33343">
    <property type="entry name" value="54S RIBOSOMAL PROTEIN BL35M"/>
    <property type="match status" value="1"/>
</dbReference>
<dbReference type="GO" id="GO:0003735">
    <property type="term" value="F:structural constituent of ribosome"/>
    <property type="evidence" value="ECO:0007669"/>
    <property type="project" value="InterPro"/>
</dbReference>
<reference evidence="7 8" key="1">
    <citation type="submission" date="2019-08" db="EMBL/GenBank/DDBJ databases">
        <title>Genomic characterization of a novel candidate phylum (ARYD3) from a high temperature, high salinity tertiary oil reservoir in north central Oklahoma, USA.</title>
        <authorList>
            <person name="Youssef N.H."/>
            <person name="Yadav A."/>
            <person name="Elshahed M.S."/>
        </authorList>
    </citation>
    <scope>NUCLEOTIDE SEQUENCE [LARGE SCALE GENOMIC DNA]</scope>
    <source>
        <strain evidence="7">ARYD1</strain>
    </source>
</reference>
<evidence type="ECO:0000256" key="3">
    <source>
        <dbReference type="ARBA" id="ARBA00023274"/>
    </source>
</evidence>
<accession>A0A5D0MGN3</accession>
<evidence type="ECO:0000256" key="4">
    <source>
        <dbReference type="ARBA" id="ARBA00071664"/>
    </source>
</evidence>
<dbReference type="PROSITE" id="PS00936">
    <property type="entry name" value="RIBOSOMAL_L35"/>
    <property type="match status" value="1"/>
</dbReference>
<dbReference type="InterPro" id="IPR018265">
    <property type="entry name" value="Ribosomal_bL35_CS"/>
</dbReference>
<evidence type="ECO:0000256" key="5">
    <source>
        <dbReference type="HAMAP-Rule" id="MF_00514"/>
    </source>
</evidence>
<evidence type="ECO:0000256" key="1">
    <source>
        <dbReference type="ARBA" id="ARBA00006598"/>
    </source>
</evidence>
<sequence length="65" mass="7411">MPKLKSHRGAAKRFKITASGKVKHKKQGLRHILTSKTAKRKRDLRHPGILEGQDAKNIKKLLPYT</sequence>
<dbReference type="NCBIfam" id="TIGR00001">
    <property type="entry name" value="rpmI_bact"/>
    <property type="match status" value="1"/>
</dbReference>
<comment type="caution">
    <text evidence="7">The sequence shown here is derived from an EMBL/GenBank/DDBJ whole genome shotgun (WGS) entry which is preliminary data.</text>
</comment>
<evidence type="ECO:0000256" key="6">
    <source>
        <dbReference type="RuleBase" id="RU000568"/>
    </source>
</evidence>
<keyword evidence="3 5" id="KW-0687">Ribonucleoprotein</keyword>
<dbReference type="GO" id="GO:0022625">
    <property type="term" value="C:cytosolic large ribosomal subunit"/>
    <property type="evidence" value="ECO:0007669"/>
    <property type="project" value="TreeGrafter"/>
</dbReference>
<comment type="similarity">
    <text evidence="1 5 6">Belongs to the bacterial ribosomal protein bL35 family.</text>
</comment>
<dbReference type="SUPFAM" id="SSF143034">
    <property type="entry name" value="L35p-like"/>
    <property type="match status" value="1"/>
</dbReference>
<dbReference type="PANTHER" id="PTHR33343:SF1">
    <property type="entry name" value="LARGE RIBOSOMAL SUBUNIT PROTEIN BL35M"/>
    <property type="match status" value="1"/>
</dbReference>
<protein>
    <recommendedName>
        <fullName evidence="4 5">Large ribosomal subunit protein bL35</fullName>
    </recommendedName>
</protein>
<dbReference type="OMA" id="KQWAPYG"/>